<evidence type="ECO:0000313" key="2">
    <source>
        <dbReference type="Proteomes" id="UP000253551"/>
    </source>
</evidence>
<evidence type="ECO:0000313" key="1">
    <source>
        <dbReference type="EMBL" id="RCH78878.1"/>
    </source>
</evidence>
<protein>
    <submittedName>
        <fullName evidence="1">Uncharacterized protein</fullName>
    </submittedName>
</protein>
<dbReference type="Proteomes" id="UP000253551">
    <property type="component" value="Unassembled WGS sequence"/>
</dbReference>
<accession>A0A367IMI0</accession>
<keyword evidence="2" id="KW-1185">Reference proteome</keyword>
<comment type="caution">
    <text evidence="1">The sequence shown here is derived from an EMBL/GenBank/DDBJ whole genome shotgun (WGS) entry which is preliminary data.</text>
</comment>
<dbReference type="AlphaFoldDB" id="A0A367IMI0"/>
<proteinExistence type="predicted"/>
<reference evidence="1 2" key="1">
    <citation type="journal article" date="2018" name="G3 (Bethesda)">
        <title>Phylogenetic and Phylogenomic Definition of Rhizopus Species.</title>
        <authorList>
            <person name="Gryganskyi A.P."/>
            <person name="Golan J."/>
            <person name="Dolatabadi S."/>
            <person name="Mondo S."/>
            <person name="Robb S."/>
            <person name="Idnurm A."/>
            <person name="Muszewska A."/>
            <person name="Steczkiewicz K."/>
            <person name="Masonjones S."/>
            <person name="Liao H.L."/>
            <person name="Gajdeczka M.T."/>
            <person name="Anike F."/>
            <person name="Vuek A."/>
            <person name="Anishchenko I.M."/>
            <person name="Voigt K."/>
            <person name="de Hoog G.S."/>
            <person name="Smith M.E."/>
            <person name="Heitman J."/>
            <person name="Vilgalys R."/>
            <person name="Stajich J.E."/>
        </authorList>
    </citation>
    <scope>NUCLEOTIDE SEQUENCE [LARGE SCALE GENOMIC DNA]</scope>
    <source>
        <strain evidence="1 2">LSU 92-RS-03</strain>
    </source>
</reference>
<dbReference type="EMBL" id="PJQM01006938">
    <property type="protein sequence ID" value="RCH78878.1"/>
    <property type="molecule type" value="Genomic_DNA"/>
</dbReference>
<name>A0A367IMI0_RHIST</name>
<organism evidence="1 2">
    <name type="scientific">Rhizopus stolonifer</name>
    <name type="common">Rhizopus nigricans</name>
    <dbReference type="NCBI Taxonomy" id="4846"/>
    <lineage>
        <taxon>Eukaryota</taxon>
        <taxon>Fungi</taxon>
        <taxon>Fungi incertae sedis</taxon>
        <taxon>Mucoromycota</taxon>
        <taxon>Mucoromycotina</taxon>
        <taxon>Mucoromycetes</taxon>
        <taxon>Mucorales</taxon>
        <taxon>Mucorineae</taxon>
        <taxon>Rhizopodaceae</taxon>
        <taxon>Rhizopus</taxon>
    </lineage>
</organism>
<dbReference type="OrthoDB" id="2290418at2759"/>
<sequence length="94" mass="10749">MIMDTCQTKASIYDTIPHLDSWYQNKTATVVPCVNQKKRKTCSNTVSFSDAPPSVYCYQEPKERPTPLKRNNSSSEQVKGLLRYCTSKLARQRS</sequence>
<gene>
    <name evidence="1" type="ORF">CU098_006988</name>
</gene>